<evidence type="ECO:0000313" key="2">
    <source>
        <dbReference type="Proteomes" id="UP000092093"/>
    </source>
</evidence>
<dbReference type="AlphaFoldDB" id="A0A1B7X8F8"/>
<sequence>MAVDATANQATANKPVDPKEAIKVASPSLIQLSNPKLSDEAMVEIGFQDIGGHELINISRSDAINGQDIIYSIVKNLNNVLLEYNSNNIIKLQGTSDNYFKNFPIRLEQKLPKDGTGPNKEIIYIEESTGNLVINLVNLEKGEQVDIEIINQGETFDDTIRVSEV</sequence>
<proteinExistence type="predicted"/>
<name>A0A1B7X8F8_APHFL</name>
<dbReference type="EMBL" id="LJOW01000002">
    <property type="protein sequence ID" value="OBQ45618.1"/>
    <property type="molecule type" value="Genomic_DNA"/>
</dbReference>
<evidence type="ECO:0000313" key="1">
    <source>
        <dbReference type="EMBL" id="OBQ45618.1"/>
    </source>
</evidence>
<protein>
    <submittedName>
        <fullName evidence="1">Uncharacterized protein</fullName>
    </submittedName>
</protein>
<reference evidence="1 2" key="1">
    <citation type="submission" date="2015-09" db="EMBL/GenBank/DDBJ databases">
        <title>Aphanizomenon flos-aquae WA102.</title>
        <authorList>
            <person name="Driscoll C."/>
        </authorList>
    </citation>
    <scope>NUCLEOTIDE SEQUENCE [LARGE SCALE GENOMIC DNA]</scope>
    <source>
        <strain evidence="1">WA102</strain>
    </source>
</reference>
<organism evidence="1 2">
    <name type="scientific">Aphanizomenon flos-aquae WA102</name>
    <dbReference type="NCBI Taxonomy" id="1710896"/>
    <lineage>
        <taxon>Bacteria</taxon>
        <taxon>Bacillati</taxon>
        <taxon>Cyanobacteriota</taxon>
        <taxon>Cyanophyceae</taxon>
        <taxon>Nostocales</taxon>
        <taxon>Aphanizomenonaceae</taxon>
        <taxon>Aphanizomenon</taxon>
    </lineage>
</organism>
<comment type="caution">
    <text evidence="1">The sequence shown here is derived from an EMBL/GenBank/DDBJ whole genome shotgun (WGS) entry which is preliminary data.</text>
</comment>
<gene>
    <name evidence="1" type="ORF">AN484_01230</name>
</gene>
<dbReference type="Proteomes" id="UP000092093">
    <property type="component" value="Unassembled WGS sequence"/>
</dbReference>
<accession>A0A1B7X8F8</accession>